<protein>
    <recommendedName>
        <fullName evidence="4">Zn(2)-C6 fungal-type domain-containing protein</fullName>
    </recommendedName>
</protein>
<organism evidence="5 6">
    <name type="scientific">Thanatephorus cucumeris (strain AG1-IB / isolate 7/3/14)</name>
    <name type="common">Lettuce bottom rot fungus</name>
    <name type="synonym">Rhizoctonia solani</name>
    <dbReference type="NCBI Taxonomy" id="1108050"/>
    <lineage>
        <taxon>Eukaryota</taxon>
        <taxon>Fungi</taxon>
        <taxon>Dikarya</taxon>
        <taxon>Basidiomycota</taxon>
        <taxon>Agaricomycotina</taxon>
        <taxon>Agaricomycetes</taxon>
        <taxon>Cantharellales</taxon>
        <taxon>Ceratobasidiaceae</taxon>
        <taxon>Rhizoctonia</taxon>
        <taxon>Rhizoctonia solani AG-1</taxon>
    </lineage>
</organism>
<feature type="domain" description="Zn(2)-C6 fungal-type" evidence="4">
    <location>
        <begin position="9"/>
        <end position="48"/>
    </location>
</feature>
<feature type="compositionally biased region" description="Basic and acidic residues" evidence="3">
    <location>
        <begin position="51"/>
        <end position="75"/>
    </location>
</feature>
<dbReference type="GO" id="GO:0005634">
    <property type="term" value="C:nucleus"/>
    <property type="evidence" value="ECO:0007669"/>
    <property type="project" value="UniProtKB-SubCell"/>
</dbReference>
<dbReference type="AlphaFoldDB" id="A0A0B7FLX3"/>
<dbReference type="Pfam" id="PF00172">
    <property type="entry name" value="Zn_clus"/>
    <property type="match status" value="1"/>
</dbReference>
<evidence type="ECO:0000313" key="6">
    <source>
        <dbReference type="Proteomes" id="UP000059188"/>
    </source>
</evidence>
<evidence type="ECO:0000256" key="2">
    <source>
        <dbReference type="ARBA" id="ARBA00023242"/>
    </source>
</evidence>
<evidence type="ECO:0000259" key="4">
    <source>
        <dbReference type="Pfam" id="PF00172"/>
    </source>
</evidence>
<reference evidence="5 6" key="1">
    <citation type="submission" date="2014-11" db="EMBL/GenBank/DDBJ databases">
        <authorList>
            <person name="Wibberg Daniel"/>
        </authorList>
    </citation>
    <scope>NUCLEOTIDE SEQUENCE [LARGE SCALE GENOMIC DNA]</scope>
    <source>
        <strain evidence="5">Rhizoctonia solani AG1-IB 7/3/14</strain>
    </source>
</reference>
<dbReference type="EMBL" id="LN679382">
    <property type="protein sequence ID" value="CEL57208.1"/>
    <property type="molecule type" value="Genomic_DNA"/>
</dbReference>
<feature type="compositionally biased region" description="Polar residues" evidence="3">
    <location>
        <begin position="77"/>
        <end position="95"/>
    </location>
</feature>
<accession>A0A0B7FLX3</accession>
<dbReference type="Pfam" id="PF11951">
    <property type="entry name" value="Fungal_trans_2"/>
    <property type="match status" value="1"/>
</dbReference>
<name>A0A0B7FLX3_THACB</name>
<dbReference type="InterPro" id="IPR001138">
    <property type="entry name" value="Zn2Cys6_DnaBD"/>
</dbReference>
<gene>
    <name evidence="5" type="ORF">RSOLAG1IB_12088</name>
</gene>
<dbReference type="InterPro" id="IPR021858">
    <property type="entry name" value="Fun_TF"/>
</dbReference>
<feature type="region of interest" description="Disordered" evidence="3">
    <location>
        <begin position="49"/>
        <end position="95"/>
    </location>
</feature>
<keyword evidence="2" id="KW-0539">Nucleus</keyword>
<evidence type="ECO:0000313" key="5">
    <source>
        <dbReference type="EMBL" id="CEL57208.1"/>
    </source>
</evidence>
<comment type="subcellular location">
    <subcellularLocation>
        <location evidence="1">Nucleus</location>
    </subcellularLocation>
</comment>
<dbReference type="GO" id="GO:0000981">
    <property type="term" value="F:DNA-binding transcription factor activity, RNA polymerase II-specific"/>
    <property type="evidence" value="ECO:0007669"/>
    <property type="project" value="InterPro"/>
</dbReference>
<dbReference type="GO" id="GO:0008270">
    <property type="term" value="F:zinc ion binding"/>
    <property type="evidence" value="ECO:0007669"/>
    <property type="project" value="InterPro"/>
</dbReference>
<evidence type="ECO:0000256" key="3">
    <source>
        <dbReference type="SAM" id="MobiDB-lite"/>
    </source>
</evidence>
<dbReference type="PANTHER" id="PTHR37534">
    <property type="entry name" value="TRANSCRIPTIONAL ACTIVATOR PROTEIN UGA3"/>
    <property type="match status" value="1"/>
</dbReference>
<dbReference type="OrthoDB" id="10310876at2759"/>
<proteinExistence type="predicted"/>
<dbReference type="PANTHER" id="PTHR37534:SF46">
    <property type="entry name" value="ZN(II)2CYS6 TRANSCRIPTION FACTOR (EUROFUNG)"/>
    <property type="match status" value="1"/>
</dbReference>
<sequence length="650" mass="73122">MSYPSTVRCINCEASGKKCDGTRAPAGCRRCVQVGVKCRGYQIRTTRSKHTIRENEHQTSPDHRGSSEFTIDHPDSNGLNNAGSTSVPDNSPAQYNTLLSTENDLVRPYTQSNSCATREHQPYTTSHQQTQIYQRQNTTSAKHILDPNPRTDHVLARRAEFTSPPVGIGQISALSGQEFDQPADSRTWPCASASYHNAIPRATPARLEHGIPQEVNMQQSQRPMQEHVTVERRVNDWLVSSDDDDEIDLLKEYREVLTATLTPDRKVKSNALPFFIQSSALWIKLFIFEPARLTTVMRGVVIQKRTSDEAAHERVFLLALTLSTLSNSTKYDLAGFMRFQKYASVRVRAARVALQEGQLTREGAVEAMDTCHALTSTTFKVGPLISVLNTMDMYAPIFRHACPESNEELASLPRILSTPEIEIKYFATLDVLLSFITHRPMFFRYDLRFCSPEAEELIDSEHGPGLRWAYGVPDRLTVVLAKFNTILEEGAPLSSDQVQELEVEIDECQTVITHESVMVPGSMLGRIIVQEAWKYAARIYLHMGLRRANSNDERVVKIQSKFMMLLGGIAARRNPDSFLILPLLIIGLATSSSEDKSVIISRLWGVAECQKHGTMGNDIMRMLNDIWARTTERPTVWADLRTARLRIIGM</sequence>
<keyword evidence="6" id="KW-1185">Reference proteome</keyword>
<evidence type="ECO:0000256" key="1">
    <source>
        <dbReference type="ARBA" id="ARBA00004123"/>
    </source>
</evidence>
<dbReference type="Proteomes" id="UP000059188">
    <property type="component" value="Unassembled WGS sequence"/>
</dbReference>